<comment type="caution">
    <text evidence="2">The sequence shown here is derived from an EMBL/GenBank/DDBJ whole genome shotgun (WGS) entry which is preliminary data.</text>
</comment>
<evidence type="ECO:0000256" key="1">
    <source>
        <dbReference type="SAM" id="MobiDB-lite"/>
    </source>
</evidence>
<dbReference type="Gene3D" id="1.20.58.1710">
    <property type="match status" value="1"/>
</dbReference>
<keyword evidence="3" id="KW-1185">Reference proteome</keyword>
<feature type="compositionally biased region" description="Acidic residues" evidence="1">
    <location>
        <begin position="242"/>
        <end position="262"/>
    </location>
</feature>
<evidence type="ECO:0000313" key="2">
    <source>
        <dbReference type="EMBL" id="KAF9493702.1"/>
    </source>
</evidence>
<feature type="region of interest" description="Disordered" evidence="1">
    <location>
        <begin position="213"/>
        <end position="299"/>
    </location>
</feature>
<dbReference type="EMBL" id="MU154582">
    <property type="protein sequence ID" value="KAF9493702.1"/>
    <property type="molecule type" value="Genomic_DNA"/>
</dbReference>
<proteinExistence type="predicted"/>
<accession>A0A9P6D748</accession>
<name>A0A9P6D748_PLEER</name>
<organism evidence="2 3">
    <name type="scientific">Pleurotus eryngii</name>
    <name type="common">Boletus of the steppes</name>
    <dbReference type="NCBI Taxonomy" id="5323"/>
    <lineage>
        <taxon>Eukaryota</taxon>
        <taxon>Fungi</taxon>
        <taxon>Dikarya</taxon>
        <taxon>Basidiomycota</taxon>
        <taxon>Agaricomycotina</taxon>
        <taxon>Agaricomycetes</taxon>
        <taxon>Agaricomycetidae</taxon>
        <taxon>Agaricales</taxon>
        <taxon>Pleurotineae</taxon>
        <taxon>Pleurotaceae</taxon>
        <taxon>Pleurotus</taxon>
    </lineage>
</organism>
<evidence type="ECO:0000313" key="3">
    <source>
        <dbReference type="Proteomes" id="UP000807025"/>
    </source>
</evidence>
<sequence length="299" mass="32838">MATPRLNFDSSTLPVAQLESLKFKANQIVESIMALRATVDAGHQNMMLPWPDILSKYNILLSQTLNFSNSLGATVGGASQTTSRVSNGNGGQQQNVSPYEKIALHLSSAASEKEADEIALLVRTFQLPEILKTENDAVRRLAERMTTRGSLGVMGAVPPPVSSFGTARKPEYEDVLKECGEIREQHDRMVDRAVRAVTMLRDKYDWKQRVEVEVEEPEELEWDPRMGMPNGEEPEGVPSPNSDDDGMDDSQDGNSDEDEVEGELVRTPAPQTPQPTHSQESTGMQVQAPTPTPADAMSM</sequence>
<reference evidence="2" key="1">
    <citation type="submission" date="2020-11" db="EMBL/GenBank/DDBJ databases">
        <authorList>
            <consortium name="DOE Joint Genome Institute"/>
            <person name="Ahrendt S."/>
            <person name="Riley R."/>
            <person name="Andreopoulos W."/>
            <person name="Labutti K."/>
            <person name="Pangilinan J."/>
            <person name="Ruiz-Duenas F.J."/>
            <person name="Barrasa J.M."/>
            <person name="Sanchez-Garcia M."/>
            <person name="Camarero S."/>
            <person name="Miyauchi S."/>
            <person name="Serrano A."/>
            <person name="Linde D."/>
            <person name="Babiker R."/>
            <person name="Drula E."/>
            <person name="Ayuso-Fernandez I."/>
            <person name="Pacheco R."/>
            <person name="Padilla G."/>
            <person name="Ferreira P."/>
            <person name="Barriuso J."/>
            <person name="Kellner H."/>
            <person name="Castanera R."/>
            <person name="Alfaro M."/>
            <person name="Ramirez L."/>
            <person name="Pisabarro A.G."/>
            <person name="Kuo A."/>
            <person name="Tritt A."/>
            <person name="Lipzen A."/>
            <person name="He G."/>
            <person name="Yan M."/>
            <person name="Ng V."/>
            <person name="Cullen D."/>
            <person name="Martin F."/>
            <person name="Rosso M.-N."/>
            <person name="Henrissat B."/>
            <person name="Hibbett D."/>
            <person name="Martinez A.T."/>
            <person name="Grigoriev I.V."/>
        </authorList>
    </citation>
    <scope>NUCLEOTIDE SEQUENCE</scope>
    <source>
        <strain evidence="2">ATCC 90797</strain>
    </source>
</reference>
<feature type="compositionally biased region" description="Polar residues" evidence="1">
    <location>
        <begin position="274"/>
        <end position="289"/>
    </location>
</feature>
<protein>
    <recommendedName>
        <fullName evidence="4">Mediator complex subunit 8</fullName>
    </recommendedName>
</protein>
<dbReference type="AlphaFoldDB" id="A0A9P6D748"/>
<dbReference type="OrthoDB" id="5568181at2759"/>
<evidence type="ECO:0008006" key="4">
    <source>
        <dbReference type="Google" id="ProtNLM"/>
    </source>
</evidence>
<gene>
    <name evidence="2" type="ORF">BDN71DRAFT_1068702</name>
</gene>
<dbReference type="Proteomes" id="UP000807025">
    <property type="component" value="Unassembled WGS sequence"/>
</dbReference>